<dbReference type="OrthoDB" id="9811006at2"/>
<dbReference type="PANTHER" id="PTHR34406">
    <property type="entry name" value="PROTEIN YCEI"/>
    <property type="match status" value="1"/>
</dbReference>
<sequence length="164" mass="17756">MNPELSVGEWILDSAATSIGFRAKAVFGIKVNGRFDRYESVITVGPAVAASAISAVIWTNSVDTGMKLRDEHLRADNVFATARFPTMNFRSTAIVETPTGLNVTGTLRIRDIGQSVTFHATRSTTAGPPRYKATVVLSPMDYGISRRGTTKPVKVILDVTLKRA</sequence>
<dbReference type="PANTHER" id="PTHR34406:SF1">
    <property type="entry name" value="PROTEIN YCEI"/>
    <property type="match status" value="1"/>
</dbReference>
<protein>
    <submittedName>
        <fullName evidence="2">Uncharacterized protein</fullName>
    </submittedName>
</protein>
<keyword evidence="3" id="KW-1185">Reference proteome</keyword>
<dbReference type="InterPro" id="IPR036761">
    <property type="entry name" value="TTHA0802/YceI-like_sf"/>
</dbReference>
<name>A0A1X0DJ68_MYCHE</name>
<evidence type="ECO:0000313" key="2">
    <source>
        <dbReference type="EMBL" id="ORA72454.1"/>
    </source>
</evidence>
<gene>
    <name evidence="2" type="ORF">BST25_14520</name>
</gene>
<dbReference type="AlphaFoldDB" id="A0A1X0DJ68"/>
<dbReference type="Gene3D" id="2.40.128.110">
    <property type="entry name" value="Lipid/polyisoprenoid-binding, YceI-like"/>
    <property type="match status" value="1"/>
</dbReference>
<dbReference type="SUPFAM" id="SSF101874">
    <property type="entry name" value="YceI-like"/>
    <property type="match status" value="1"/>
</dbReference>
<dbReference type="Pfam" id="PF04264">
    <property type="entry name" value="YceI"/>
    <property type="match status" value="1"/>
</dbReference>
<dbReference type="SMART" id="SM00867">
    <property type="entry name" value="YceI"/>
    <property type="match status" value="1"/>
</dbReference>
<accession>A0A1X0DJ68</accession>
<dbReference type="InterPro" id="IPR007372">
    <property type="entry name" value="Lipid/polyisoprenoid-bd_YceI"/>
</dbReference>
<dbReference type="STRING" id="53376.BST25_14520"/>
<evidence type="ECO:0000313" key="3">
    <source>
        <dbReference type="Proteomes" id="UP000192566"/>
    </source>
</evidence>
<proteinExistence type="inferred from homology"/>
<comment type="similarity">
    <text evidence="1">Belongs to the UPF0312 family.</text>
</comment>
<dbReference type="RefSeq" id="WP_158084893.1">
    <property type="nucleotide sequence ID" value="NZ_AP022615.1"/>
</dbReference>
<reference evidence="2 3" key="1">
    <citation type="submission" date="2017-02" db="EMBL/GenBank/DDBJ databases">
        <title>The new phylogeny of genus Mycobacterium.</title>
        <authorList>
            <person name="Tortoli E."/>
            <person name="Trovato A."/>
            <person name="Cirillo D.M."/>
        </authorList>
    </citation>
    <scope>NUCLEOTIDE SEQUENCE [LARGE SCALE GENOMIC DNA]</scope>
    <source>
        <strain evidence="2 3">DSM 44471</strain>
    </source>
</reference>
<comment type="caution">
    <text evidence="2">The sequence shown here is derived from an EMBL/GenBank/DDBJ whole genome shotgun (WGS) entry which is preliminary data.</text>
</comment>
<dbReference type="Proteomes" id="UP000192566">
    <property type="component" value="Unassembled WGS sequence"/>
</dbReference>
<organism evidence="2 3">
    <name type="scientific">Mycobacterium heidelbergense</name>
    <dbReference type="NCBI Taxonomy" id="53376"/>
    <lineage>
        <taxon>Bacteria</taxon>
        <taxon>Bacillati</taxon>
        <taxon>Actinomycetota</taxon>
        <taxon>Actinomycetes</taxon>
        <taxon>Mycobacteriales</taxon>
        <taxon>Mycobacteriaceae</taxon>
        <taxon>Mycobacterium</taxon>
        <taxon>Mycobacterium simiae complex</taxon>
    </lineage>
</organism>
<evidence type="ECO:0000256" key="1">
    <source>
        <dbReference type="ARBA" id="ARBA00008812"/>
    </source>
</evidence>
<dbReference type="EMBL" id="MVHR01000020">
    <property type="protein sequence ID" value="ORA72454.1"/>
    <property type="molecule type" value="Genomic_DNA"/>
</dbReference>